<evidence type="ECO:0000313" key="2">
    <source>
        <dbReference type="Proteomes" id="UP001229421"/>
    </source>
</evidence>
<dbReference type="EMBL" id="JAUHHV010000002">
    <property type="protein sequence ID" value="KAK1432458.1"/>
    <property type="molecule type" value="Genomic_DNA"/>
</dbReference>
<dbReference type="AlphaFoldDB" id="A0AAD8L3Q6"/>
<name>A0AAD8L3Q6_TARER</name>
<reference evidence="1" key="1">
    <citation type="journal article" date="2023" name="bioRxiv">
        <title>Improved chromosome-level genome assembly for marigold (Tagetes erecta).</title>
        <authorList>
            <person name="Jiang F."/>
            <person name="Yuan L."/>
            <person name="Wang S."/>
            <person name="Wang H."/>
            <person name="Xu D."/>
            <person name="Wang A."/>
            <person name="Fan W."/>
        </authorList>
    </citation>
    <scope>NUCLEOTIDE SEQUENCE</scope>
    <source>
        <strain evidence="1">WSJ</strain>
        <tissue evidence="1">Leaf</tissue>
    </source>
</reference>
<keyword evidence="2" id="KW-1185">Reference proteome</keyword>
<comment type="caution">
    <text evidence="1">The sequence shown here is derived from an EMBL/GenBank/DDBJ whole genome shotgun (WGS) entry which is preliminary data.</text>
</comment>
<sequence length="73" mass="8563">MRCRTLVVTRNKKQKVLASDIQALTTLDFWLPQRAATAKNLVKSYKYFLRKLKMNMVRGNIKEKRCSSSKQTQ</sequence>
<proteinExistence type="predicted"/>
<gene>
    <name evidence="1" type="ORF">QVD17_09355</name>
</gene>
<evidence type="ECO:0000313" key="1">
    <source>
        <dbReference type="EMBL" id="KAK1432458.1"/>
    </source>
</evidence>
<protein>
    <submittedName>
        <fullName evidence="1">Uncharacterized protein</fullName>
    </submittedName>
</protein>
<dbReference type="Proteomes" id="UP001229421">
    <property type="component" value="Unassembled WGS sequence"/>
</dbReference>
<accession>A0AAD8L3Q6</accession>
<organism evidence="1 2">
    <name type="scientific">Tagetes erecta</name>
    <name type="common">African marigold</name>
    <dbReference type="NCBI Taxonomy" id="13708"/>
    <lineage>
        <taxon>Eukaryota</taxon>
        <taxon>Viridiplantae</taxon>
        <taxon>Streptophyta</taxon>
        <taxon>Embryophyta</taxon>
        <taxon>Tracheophyta</taxon>
        <taxon>Spermatophyta</taxon>
        <taxon>Magnoliopsida</taxon>
        <taxon>eudicotyledons</taxon>
        <taxon>Gunneridae</taxon>
        <taxon>Pentapetalae</taxon>
        <taxon>asterids</taxon>
        <taxon>campanulids</taxon>
        <taxon>Asterales</taxon>
        <taxon>Asteraceae</taxon>
        <taxon>Asteroideae</taxon>
        <taxon>Heliantheae alliance</taxon>
        <taxon>Tageteae</taxon>
        <taxon>Tagetes</taxon>
    </lineage>
</organism>